<dbReference type="PANTHER" id="PTHR15678:SF6">
    <property type="entry name" value="BRIDGE-LIKE LIPID TRANSFER PROTEIN FAMILY MEMBER 2"/>
    <property type="match status" value="1"/>
</dbReference>
<evidence type="ECO:0000259" key="1">
    <source>
        <dbReference type="SMART" id="SM01214"/>
    </source>
</evidence>
<evidence type="ECO:0000313" key="4">
    <source>
        <dbReference type="Proteomes" id="UP000308730"/>
    </source>
</evidence>
<dbReference type="OrthoDB" id="1562405at2759"/>
<dbReference type="InterPro" id="IPR019415">
    <property type="entry name" value="FMP27_SW_RBG"/>
</dbReference>
<comment type="caution">
    <text evidence="3">The sequence shown here is derived from an EMBL/GenBank/DDBJ whole genome shotgun (WGS) entry which is preliminary data.</text>
</comment>
<name>A0A4S4N4R0_9APHY</name>
<gene>
    <name evidence="3" type="ORF">EUX98_g1269</name>
</gene>
<keyword evidence="4" id="KW-1185">Reference proteome</keyword>
<reference evidence="3 4" key="1">
    <citation type="submission" date="2019-02" db="EMBL/GenBank/DDBJ databases">
        <title>Genome sequencing of the rare red list fungi Antrodiella citrinella (Flaviporus citrinellus).</title>
        <authorList>
            <person name="Buettner E."/>
            <person name="Kellner H."/>
        </authorList>
    </citation>
    <scope>NUCLEOTIDE SEQUENCE [LARGE SCALE GENOMIC DNA]</scope>
    <source>
        <strain evidence="3 4">DSM 108506</strain>
    </source>
</reference>
<dbReference type="SMART" id="SM01214">
    <property type="entry name" value="Fmp27_GFWDK"/>
    <property type="match status" value="1"/>
</dbReference>
<dbReference type="AlphaFoldDB" id="A0A4S4N4R0"/>
<dbReference type="InterPro" id="IPR045167">
    <property type="entry name" value="Hobbit"/>
</dbReference>
<dbReference type="Proteomes" id="UP000308730">
    <property type="component" value="Unassembled WGS sequence"/>
</dbReference>
<evidence type="ECO:0000313" key="3">
    <source>
        <dbReference type="EMBL" id="THH32898.1"/>
    </source>
</evidence>
<dbReference type="PANTHER" id="PTHR15678">
    <property type="entry name" value="ANTIGEN MLAA-22-RELATED"/>
    <property type="match status" value="1"/>
</dbReference>
<evidence type="ECO:0000259" key="2">
    <source>
        <dbReference type="SMART" id="SM01215"/>
    </source>
</evidence>
<dbReference type="EMBL" id="SGPM01000013">
    <property type="protein sequence ID" value="THH32898.1"/>
    <property type="molecule type" value="Genomic_DNA"/>
</dbReference>
<feature type="domain" description="FMP27 SW motif-containing RBG unit" evidence="2">
    <location>
        <begin position="828"/>
        <end position="925"/>
    </location>
</feature>
<feature type="domain" description="FMP27/BLTP2/Hobbit GFWDK motif-containing RBG unit" evidence="1">
    <location>
        <begin position="943"/>
        <end position="1096"/>
    </location>
</feature>
<dbReference type="Pfam" id="PF10344">
    <property type="entry name" value="Hobbit"/>
    <property type="match status" value="1"/>
</dbReference>
<dbReference type="SMART" id="SM01215">
    <property type="entry name" value="Fmp27_SW"/>
    <property type="match status" value="1"/>
</dbReference>
<sequence length="1165" mass="127709">MGALSASIKFRRNPASRPVPKAPKESISISILKAIHLEIPKVTMKHRVKANGRADLVCASIEGIGLTVSESHPEQNSLHREWMGRSHAPGDPLTADVYSVAFAVRDTSITRISSGHIREHLRVLALGPFAAEAIMSQWPSPWLRGPAFLEGDPNSQWLVLKLTLGHVEISEHLEVLQALLKRVEGRSKPPSDSTPALPSILSPIPRLQLSIGLGPICARVISPASLRSDKPFAIEARTEGVVADVRTHFVSLADKRQGKHILHDHPRVRMQLDLDIVLKRTFVIVCGSQWEDIPAAPGLPAGQPLLSLDEVHISGTGNALGEVTEDHTSAVSIDVPSIFLDVAVASDVLSIELWQPDAVGAITTILEVVSAGQHQHSGPVVHSHSAPKYLLDGLPSGLCFSLALSRAMVFITGPDLSPGEELEISRGIASHIGVSVTYCHLRASQRDTASYHPSQEHTRLLLSLPSALISKAHSRVSAVISEQSPMALIQVKSWDIAFRDAVATRLTADDLFGVGDHHRHFRRQEYLNIQSIVADIVLSGQRQNGTPLQGSSDQCVIAVTVGPIKGTLHLANVYNALLVLQTVKSLLLLVPSASHHTVSKPASTLSVSVTCELGRLQLIYECPLSSKVYLRLDNVFIEKSPSQTIVVNWESLIMASLLEFEMDGTKHTEWEEILRLLNWRIVVQPDLNPVGIVVDGRSALIRIPYQFVLADLILNLNVSVKCTKHLVHMVPSGRFSLPQIPQAEDAKKMPDLVVRIGQLTVEAADEEVEARLALIWRAGSEAARLRMERDDAFEAKVAAIVGSRSTSGLQGPGSDYQFSADHSVSVEEARERLHFVHSGAWTSRFRQAHTAQHHRQESLCEKSNLYKGTWFIATVNPPSSAPPLFRITFDGLSLHLARPSFPLAAISEFLHVQGGLPRDTEYSLLIPMHLDLSVSSFRIALREYPLPLLNIPAHSKPDIPGLIFDTDLVIAEEMGVSELGVEWVDCAIVKAHRGIQGASPLSISVPKTLNPVKTYANPVMRVTTDDITDLAWGISYGPAMQDFMRVIDTISHAPRDSSPAIGFWDKLRLVFHWSVKVHFNDEVHLHLKGSRNPYDLRGAGVGFALCWKGRPHILIGQPNEQNELIQVVSDTMAITIPKYGIPYTLYLLKLTLSTASSNPLEKQPH</sequence>
<protein>
    <submittedName>
        <fullName evidence="3">Uncharacterized protein</fullName>
    </submittedName>
</protein>
<proteinExistence type="predicted"/>
<dbReference type="InterPro" id="IPR019441">
    <property type="entry name" value="FMP27/BLTP2/Hobbit_GFWDK_RBG"/>
</dbReference>
<organism evidence="3 4">
    <name type="scientific">Antrodiella citrinella</name>
    <dbReference type="NCBI Taxonomy" id="2447956"/>
    <lineage>
        <taxon>Eukaryota</taxon>
        <taxon>Fungi</taxon>
        <taxon>Dikarya</taxon>
        <taxon>Basidiomycota</taxon>
        <taxon>Agaricomycotina</taxon>
        <taxon>Agaricomycetes</taxon>
        <taxon>Polyporales</taxon>
        <taxon>Steccherinaceae</taxon>
        <taxon>Antrodiella</taxon>
    </lineage>
</organism>
<accession>A0A4S4N4R0</accession>